<dbReference type="CDD" id="cd04202">
    <property type="entry name" value="CuRO_D2_2dMcoN_like"/>
    <property type="match status" value="1"/>
</dbReference>
<dbReference type="STRING" id="520762.AN619_03090"/>
<dbReference type="EC" id="1.-.-.-" evidence="7"/>
<protein>
    <submittedName>
        <fullName evidence="7">Multicopper oxidase mco</fullName>
        <ecNumber evidence="7">1.-.-.-</ecNumber>
    </submittedName>
</protein>
<evidence type="ECO:0000256" key="1">
    <source>
        <dbReference type="ARBA" id="ARBA00022723"/>
    </source>
</evidence>
<evidence type="ECO:0000259" key="5">
    <source>
        <dbReference type="Pfam" id="PF07731"/>
    </source>
</evidence>
<dbReference type="Pfam" id="PF00394">
    <property type="entry name" value="Cu-oxidase"/>
    <property type="match status" value="1"/>
</dbReference>
<dbReference type="InterPro" id="IPR011706">
    <property type="entry name" value="Cu-oxidase_C"/>
</dbReference>
<dbReference type="GO" id="GO:0005507">
    <property type="term" value="F:copper ion binding"/>
    <property type="evidence" value="ECO:0007669"/>
    <property type="project" value="InterPro"/>
</dbReference>
<dbReference type="InterPro" id="IPR008972">
    <property type="entry name" value="Cupredoxin"/>
</dbReference>
<dbReference type="SUPFAM" id="SSF49503">
    <property type="entry name" value="Cupredoxins"/>
    <property type="match status" value="3"/>
</dbReference>
<dbReference type="PANTHER" id="PTHR11709">
    <property type="entry name" value="MULTI-COPPER OXIDASE"/>
    <property type="match status" value="1"/>
</dbReference>
<keyword evidence="1" id="KW-0479">Metal-binding</keyword>
<keyword evidence="8" id="KW-1185">Reference proteome</keyword>
<feature type="domain" description="Plastocyanin-like" evidence="6">
    <location>
        <begin position="98"/>
        <end position="204"/>
    </location>
</feature>
<sequence>MQSKLNMVLAIIASVVMVFSVITFQRNQAFMASMMTRQNNTQTNSNTNQNDNQNHENMTASSAFNSHDYAKGTVKPRDGQPVKRFTLVAQEAELEIKEGFVIPVWTYNGTVPGEEIRVTEGNYVQVELKNMLTEPVTIHWHGYPLNSAMDGVPGLNQDAVRPGETFVYEFSADVPGTYWYHSHQEGSKQVDKGLYGALIVEPKNKGKIDKDYTLILDEWMENPMEEMEGMEMGTGDSGGHGGMNMSNSKGTDPVMEEEEMMAYSYNIYTVNGKSGKGIRPIDVKKGDVVRLRFINAGYRSHGIHIPGQDIKIVSTDGQDIHGAALIKDQIIQIAPGERYDVEFTIMADENFSIDFHDNNPYNDQLQIPVIVADGNGRTRTEELAEYPWFRLENYGQPGTGRFTLDQPYDIDYMVQLDAFGDKGELRYTINGKTFRQLPALKLKTGNIVKFTYFNNSKVDHPMHLHGHFFQVLSKNDLPVSGAAIMKDTLLVKPGEKYVVAFEANNPGRWVQHCHELHHAAAGMMQDIVYEDFLSKYMPNPQNTYNKPE</sequence>
<dbReference type="Gene3D" id="2.60.40.420">
    <property type="entry name" value="Cupredoxins - blue copper proteins"/>
    <property type="match status" value="2"/>
</dbReference>
<evidence type="ECO:0000313" key="7">
    <source>
        <dbReference type="EMBL" id="KXG77999.1"/>
    </source>
</evidence>
<organism evidence="7 8">
    <name type="scientific">Thermotalea metallivorans</name>
    <dbReference type="NCBI Taxonomy" id="520762"/>
    <lineage>
        <taxon>Bacteria</taxon>
        <taxon>Bacillati</taxon>
        <taxon>Bacillota</taxon>
        <taxon>Clostridia</taxon>
        <taxon>Peptostreptococcales</taxon>
        <taxon>Thermotaleaceae</taxon>
        <taxon>Thermotalea</taxon>
    </lineage>
</organism>
<dbReference type="PROSITE" id="PS00080">
    <property type="entry name" value="MULTICOPPER_OXIDASE2"/>
    <property type="match status" value="1"/>
</dbReference>
<dbReference type="PANTHER" id="PTHR11709:SF394">
    <property type="entry name" value="FI03373P-RELATED"/>
    <property type="match status" value="1"/>
</dbReference>
<dbReference type="PATRIC" id="fig|520762.4.peg.348"/>
<gene>
    <name evidence="7" type="primary">mco</name>
    <name evidence="7" type="ORF">AN619_03090</name>
</gene>
<keyword evidence="3" id="KW-0186">Copper</keyword>
<name>A0A140LBS4_9FIRM</name>
<accession>A0A140LBS4</accession>
<dbReference type="RefSeq" id="WP_068554411.1">
    <property type="nucleotide sequence ID" value="NZ_LOEE01000008.1"/>
</dbReference>
<evidence type="ECO:0000256" key="3">
    <source>
        <dbReference type="ARBA" id="ARBA00023008"/>
    </source>
</evidence>
<feature type="domain" description="Plastocyanin-like" evidence="4">
    <location>
        <begin position="211"/>
        <end position="360"/>
    </location>
</feature>
<proteinExistence type="predicted"/>
<evidence type="ECO:0000256" key="2">
    <source>
        <dbReference type="ARBA" id="ARBA00023002"/>
    </source>
</evidence>
<dbReference type="CDD" id="cd13860">
    <property type="entry name" value="CuRO_1_2dMco_1"/>
    <property type="match status" value="1"/>
</dbReference>
<dbReference type="Pfam" id="PF07731">
    <property type="entry name" value="Cu-oxidase_2"/>
    <property type="match status" value="1"/>
</dbReference>
<dbReference type="Proteomes" id="UP000070456">
    <property type="component" value="Unassembled WGS sequence"/>
</dbReference>
<dbReference type="InterPro" id="IPR001117">
    <property type="entry name" value="Cu-oxidase_2nd"/>
</dbReference>
<dbReference type="InterPro" id="IPR045087">
    <property type="entry name" value="Cu-oxidase_fam"/>
</dbReference>
<dbReference type="GO" id="GO:0016491">
    <property type="term" value="F:oxidoreductase activity"/>
    <property type="evidence" value="ECO:0007669"/>
    <property type="project" value="UniProtKB-KW"/>
</dbReference>
<dbReference type="InterPro" id="IPR011707">
    <property type="entry name" value="Cu-oxidase-like_N"/>
</dbReference>
<evidence type="ECO:0000313" key="8">
    <source>
        <dbReference type="Proteomes" id="UP000070456"/>
    </source>
</evidence>
<dbReference type="InterPro" id="IPR002355">
    <property type="entry name" value="Cu_oxidase_Cu_BS"/>
</dbReference>
<feature type="domain" description="Plastocyanin-like" evidence="5">
    <location>
        <begin position="426"/>
        <end position="529"/>
    </location>
</feature>
<dbReference type="EMBL" id="LOEE01000008">
    <property type="protein sequence ID" value="KXG77999.1"/>
    <property type="molecule type" value="Genomic_DNA"/>
</dbReference>
<evidence type="ECO:0000259" key="6">
    <source>
        <dbReference type="Pfam" id="PF07732"/>
    </source>
</evidence>
<reference evidence="7" key="1">
    <citation type="submission" date="2015-12" db="EMBL/GenBank/DDBJ databases">
        <title>Draft genome sequence of the thermoanaerobe Thermotalea metallivorans, an isolate from the runoff channel of the Great Artesian Basin, Australia.</title>
        <authorList>
            <person name="Patel B.K."/>
        </authorList>
    </citation>
    <scope>NUCLEOTIDE SEQUENCE [LARGE SCALE GENOMIC DNA]</scope>
    <source>
        <strain evidence="7">B2-1</strain>
    </source>
</reference>
<dbReference type="AlphaFoldDB" id="A0A140LBS4"/>
<keyword evidence="2 7" id="KW-0560">Oxidoreductase</keyword>
<comment type="caution">
    <text evidence="7">The sequence shown here is derived from an EMBL/GenBank/DDBJ whole genome shotgun (WGS) entry which is preliminary data.</text>
</comment>
<evidence type="ECO:0000259" key="4">
    <source>
        <dbReference type="Pfam" id="PF00394"/>
    </source>
</evidence>
<dbReference type="Pfam" id="PF07732">
    <property type="entry name" value="Cu-oxidase_3"/>
    <property type="match status" value="1"/>
</dbReference>